<feature type="transmembrane region" description="Helical" evidence="1">
    <location>
        <begin position="127"/>
        <end position="155"/>
    </location>
</feature>
<reference evidence="6" key="1">
    <citation type="submission" date="2017-02" db="UniProtKB">
        <authorList>
            <consortium name="WormBaseParasite"/>
        </authorList>
    </citation>
    <scope>IDENTIFICATION</scope>
</reference>
<proteinExistence type="predicted"/>
<dbReference type="Proteomes" id="UP000274756">
    <property type="component" value="Unassembled WGS sequence"/>
</dbReference>
<dbReference type="AlphaFoldDB" id="A0A0N4UAU7"/>
<reference evidence="3 5" key="2">
    <citation type="submission" date="2018-11" db="EMBL/GenBank/DDBJ databases">
        <authorList>
            <consortium name="Pathogen Informatics"/>
        </authorList>
    </citation>
    <scope>NUCLEOTIDE SEQUENCE [LARGE SCALE GENOMIC DNA]</scope>
</reference>
<evidence type="ECO:0000313" key="4">
    <source>
        <dbReference type="Proteomes" id="UP000038040"/>
    </source>
</evidence>
<dbReference type="PANTHER" id="PTHR23017:SF3">
    <property type="entry name" value="G-PROTEIN COUPLED RECEPTORS FAMILY 1 PROFILE DOMAIN-CONTAINING PROTEIN"/>
    <property type="match status" value="1"/>
</dbReference>
<dbReference type="SUPFAM" id="SSF81321">
    <property type="entry name" value="Family A G protein-coupled receptor-like"/>
    <property type="match status" value="1"/>
</dbReference>
<dbReference type="Proteomes" id="UP000038040">
    <property type="component" value="Unplaced"/>
</dbReference>
<feature type="transmembrane region" description="Helical" evidence="1">
    <location>
        <begin position="80"/>
        <end position="106"/>
    </location>
</feature>
<dbReference type="WBParaSite" id="DME_0000429901-mRNA-1">
    <property type="protein sequence ID" value="DME_0000429901-mRNA-1"/>
    <property type="gene ID" value="DME_0000429901"/>
</dbReference>
<organism evidence="4 6">
    <name type="scientific">Dracunculus medinensis</name>
    <name type="common">Guinea worm</name>
    <dbReference type="NCBI Taxonomy" id="318479"/>
    <lineage>
        <taxon>Eukaryota</taxon>
        <taxon>Metazoa</taxon>
        <taxon>Ecdysozoa</taxon>
        <taxon>Nematoda</taxon>
        <taxon>Chromadorea</taxon>
        <taxon>Rhabditida</taxon>
        <taxon>Spirurina</taxon>
        <taxon>Dracunculoidea</taxon>
        <taxon>Dracunculidae</taxon>
        <taxon>Dracunculus</taxon>
    </lineage>
</organism>
<feature type="transmembrane region" description="Helical" evidence="1">
    <location>
        <begin position="12"/>
        <end position="34"/>
    </location>
</feature>
<evidence type="ECO:0000256" key="1">
    <source>
        <dbReference type="SAM" id="Phobius"/>
    </source>
</evidence>
<evidence type="ECO:0000313" key="6">
    <source>
        <dbReference type="WBParaSite" id="DME_0000429901-mRNA-1"/>
    </source>
</evidence>
<dbReference type="InterPro" id="IPR019430">
    <property type="entry name" value="7TM_GPCR_serpentine_rcpt_Srx"/>
</dbReference>
<evidence type="ECO:0000313" key="3">
    <source>
        <dbReference type="EMBL" id="VDN58209.1"/>
    </source>
</evidence>
<feature type="transmembrane region" description="Helical" evidence="1">
    <location>
        <begin position="175"/>
        <end position="195"/>
    </location>
</feature>
<protein>
    <submittedName>
        <fullName evidence="6">7TM_GPCR_Srx domain-containing protein</fullName>
    </submittedName>
</protein>
<keyword evidence="5" id="KW-1185">Reference proteome</keyword>
<feature type="domain" description="7TM GPCR serpentine receptor class x (Srx)" evidence="2">
    <location>
        <begin position="21"/>
        <end position="206"/>
    </location>
</feature>
<keyword evidence="1" id="KW-1133">Transmembrane helix</keyword>
<gene>
    <name evidence="3" type="ORF">DME_LOCUS8182</name>
</gene>
<keyword evidence="1" id="KW-0472">Membrane</keyword>
<keyword evidence="1" id="KW-0812">Transmembrane</keyword>
<accession>A0A0N4UAU7</accession>
<dbReference type="Pfam" id="PF10328">
    <property type="entry name" value="7TM_GPCR_Srx"/>
    <property type="match status" value="1"/>
</dbReference>
<sequence length="268" mass="30041">MSSTVQYSQSSLISFWATLSMGLLGFIANMASFYMIRTLKRFNNSFGILCGGFCALNCIVIFILTVYVTSCSLLQKCLKLSIASALLATIAKSFCNSTFFLHLVIAVNRYCSIAFPVSYSSIFTKRFSYGCIAFTSLFALSIRITNFIDGCQFYFDLKRHLWSFENTECGRILSFWTGGYMIVIISVLTMITDLLTFYKLRSFNKTCITGIAFVGISTVNQVAGIYRLKELGLSTAFWISLHTFDGCVNRSITITSVHKENENLAKLN</sequence>
<evidence type="ECO:0000259" key="2">
    <source>
        <dbReference type="Pfam" id="PF10328"/>
    </source>
</evidence>
<dbReference type="OrthoDB" id="5825164at2759"/>
<feature type="transmembrane region" description="Helical" evidence="1">
    <location>
        <begin position="46"/>
        <end position="68"/>
    </location>
</feature>
<evidence type="ECO:0000313" key="5">
    <source>
        <dbReference type="Proteomes" id="UP000274756"/>
    </source>
</evidence>
<dbReference type="EMBL" id="UYYG01001166">
    <property type="protein sequence ID" value="VDN58209.1"/>
    <property type="molecule type" value="Genomic_DNA"/>
</dbReference>
<dbReference type="PANTHER" id="PTHR23017">
    <property type="entry name" value="SERPENTINE RECEPTOR, CLASS X"/>
    <property type="match status" value="1"/>
</dbReference>
<dbReference type="Gene3D" id="1.20.1070.10">
    <property type="entry name" value="Rhodopsin 7-helix transmembrane proteins"/>
    <property type="match status" value="1"/>
</dbReference>
<name>A0A0N4UAU7_DRAME</name>